<dbReference type="PANTHER" id="PTHR10587">
    <property type="entry name" value="GLYCOSYL TRANSFERASE-RELATED"/>
    <property type="match status" value="1"/>
</dbReference>
<keyword evidence="2" id="KW-1133">Transmembrane helix</keyword>
<reference evidence="5" key="1">
    <citation type="submission" date="2022-03" db="EMBL/GenBank/DDBJ databases">
        <title>Complete genome sequence of Caldinitratiruptor microaerophilus.</title>
        <authorList>
            <person name="Mukaiyama R."/>
            <person name="Nishiyama T."/>
            <person name="Ueda K."/>
        </authorList>
    </citation>
    <scope>NUCLEOTIDE SEQUENCE</scope>
    <source>
        <strain evidence="5">JCM 16183</strain>
    </source>
</reference>
<dbReference type="AlphaFoldDB" id="A0AA35CKF2"/>
<protein>
    <recommendedName>
        <fullName evidence="7">Peptidoglycan/xylan/chitin deacetylase, PgdA/CDA1 family</fullName>
    </recommendedName>
</protein>
<sequence>MGERQDGTLRDVLMRAAAALVAAALTGSVGWLPPGRGAAHPKVASGAAGPGGPVPEGPVAVRHRIRYGETLSEIALRYGVSIRAIAEANGIRNPDRIVAGRVLVIPGEPAPARPAKASPELPPAPGKATAGPVQPASQPRTSDRTPQGAGPVAAGTREPSGERPAAPGRPSFPAGLADLVFEGPGGIRVQVYGTLAPPAVPVPALPGAGGARGVMGPGLLPPGVLPTAPPAPRPAPAGAPDEPLFSLRLPPAEKLVALTFNGLPDATSLPALVRALDSTGARATFFVTGAAARGGGSVILELLARGHEVGIQGLEAEDLTALPAEEVAASLDAARRALLEAGAPPPRFFRPPLGRFDARVLGAARRLGLETVLWSSIGLRDLNDPEPALLVEQARAAAFPGAILMLHADRPATAAALPAVLGALGQDGYRVVSLSELLARASEVGGSVR</sequence>
<feature type="domain" description="NodB homology" evidence="3">
    <location>
        <begin position="254"/>
        <end position="432"/>
    </location>
</feature>
<keyword evidence="2" id="KW-0472">Membrane</keyword>
<dbReference type="SUPFAM" id="SSF54106">
    <property type="entry name" value="LysM domain"/>
    <property type="match status" value="1"/>
</dbReference>
<dbReference type="SMART" id="SM00257">
    <property type="entry name" value="LysM"/>
    <property type="match status" value="1"/>
</dbReference>
<name>A0AA35CKF2_9FIRM</name>
<dbReference type="InterPro" id="IPR011330">
    <property type="entry name" value="Glyco_hydro/deAcase_b/a-brl"/>
</dbReference>
<dbReference type="Proteomes" id="UP001163687">
    <property type="component" value="Chromosome"/>
</dbReference>
<evidence type="ECO:0000313" key="5">
    <source>
        <dbReference type="EMBL" id="BDG60058.1"/>
    </source>
</evidence>
<organism evidence="5 6">
    <name type="scientific">Caldinitratiruptor microaerophilus</name>
    <dbReference type="NCBI Taxonomy" id="671077"/>
    <lineage>
        <taxon>Bacteria</taxon>
        <taxon>Bacillati</taxon>
        <taxon>Bacillota</taxon>
        <taxon>Clostridia</taxon>
        <taxon>Eubacteriales</taxon>
        <taxon>Symbiobacteriaceae</taxon>
        <taxon>Caldinitratiruptor</taxon>
    </lineage>
</organism>
<dbReference type="InterPro" id="IPR050248">
    <property type="entry name" value="Polysacc_deacetylase_ArnD"/>
</dbReference>
<evidence type="ECO:0000259" key="3">
    <source>
        <dbReference type="PROSITE" id="PS51677"/>
    </source>
</evidence>
<dbReference type="SUPFAM" id="SSF88713">
    <property type="entry name" value="Glycoside hydrolase/deacetylase"/>
    <property type="match status" value="1"/>
</dbReference>
<evidence type="ECO:0000259" key="4">
    <source>
        <dbReference type="PROSITE" id="PS51782"/>
    </source>
</evidence>
<dbReference type="CDD" id="cd00118">
    <property type="entry name" value="LysM"/>
    <property type="match status" value="1"/>
</dbReference>
<evidence type="ECO:0000256" key="1">
    <source>
        <dbReference type="SAM" id="MobiDB-lite"/>
    </source>
</evidence>
<dbReference type="PANTHER" id="PTHR10587:SF137">
    <property type="entry name" value="4-DEOXY-4-FORMAMIDO-L-ARABINOSE-PHOSPHOUNDECAPRENOL DEFORMYLASE ARND-RELATED"/>
    <property type="match status" value="1"/>
</dbReference>
<evidence type="ECO:0000256" key="2">
    <source>
        <dbReference type="SAM" id="Phobius"/>
    </source>
</evidence>
<dbReference type="PROSITE" id="PS51782">
    <property type="entry name" value="LYSM"/>
    <property type="match status" value="1"/>
</dbReference>
<gene>
    <name evidence="5" type="ORF">caldi_11480</name>
</gene>
<dbReference type="KEGG" id="cmic:caldi_11480"/>
<dbReference type="GO" id="GO:0005975">
    <property type="term" value="P:carbohydrate metabolic process"/>
    <property type="evidence" value="ECO:0007669"/>
    <property type="project" value="InterPro"/>
</dbReference>
<dbReference type="Gene3D" id="3.20.20.370">
    <property type="entry name" value="Glycoside hydrolase/deacetylase"/>
    <property type="match status" value="1"/>
</dbReference>
<feature type="domain" description="LysM" evidence="4">
    <location>
        <begin position="61"/>
        <end position="105"/>
    </location>
</feature>
<dbReference type="EMBL" id="AP025628">
    <property type="protein sequence ID" value="BDG60058.1"/>
    <property type="molecule type" value="Genomic_DNA"/>
</dbReference>
<keyword evidence="6" id="KW-1185">Reference proteome</keyword>
<dbReference type="Gene3D" id="3.10.350.10">
    <property type="entry name" value="LysM domain"/>
    <property type="match status" value="1"/>
</dbReference>
<proteinExistence type="predicted"/>
<feature type="transmembrane region" description="Helical" evidence="2">
    <location>
        <begin position="12"/>
        <end position="32"/>
    </location>
</feature>
<accession>A0AA35CKF2</accession>
<dbReference type="InterPro" id="IPR002509">
    <property type="entry name" value="NODB_dom"/>
</dbReference>
<dbReference type="Pfam" id="PF01476">
    <property type="entry name" value="LysM"/>
    <property type="match status" value="1"/>
</dbReference>
<dbReference type="CDD" id="cd10917">
    <property type="entry name" value="CE4_NodB_like_6s_7s"/>
    <property type="match status" value="1"/>
</dbReference>
<dbReference type="GO" id="GO:0016810">
    <property type="term" value="F:hydrolase activity, acting on carbon-nitrogen (but not peptide) bonds"/>
    <property type="evidence" value="ECO:0007669"/>
    <property type="project" value="InterPro"/>
</dbReference>
<keyword evidence="2" id="KW-0812">Transmembrane</keyword>
<dbReference type="Pfam" id="PF01522">
    <property type="entry name" value="Polysacc_deac_1"/>
    <property type="match status" value="1"/>
</dbReference>
<evidence type="ECO:0000313" key="6">
    <source>
        <dbReference type="Proteomes" id="UP001163687"/>
    </source>
</evidence>
<dbReference type="PROSITE" id="PS51677">
    <property type="entry name" value="NODB"/>
    <property type="match status" value="1"/>
</dbReference>
<dbReference type="InterPro" id="IPR018392">
    <property type="entry name" value="LysM"/>
</dbReference>
<dbReference type="InterPro" id="IPR036779">
    <property type="entry name" value="LysM_dom_sf"/>
</dbReference>
<evidence type="ECO:0008006" key="7">
    <source>
        <dbReference type="Google" id="ProtNLM"/>
    </source>
</evidence>
<feature type="region of interest" description="Disordered" evidence="1">
    <location>
        <begin position="110"/>
        <end position="171"/>
    </location>
</feature>